<dbReference type="InterPro" id="IPR053344">
    <property type="entry name" value="cAMP-inducible_BP74-like"/>
</dbReference>
<dbReference type="AlphaFoldDB" id="A0A561WLS0"/>
<proteinExistence type="predicted"/>
<keyword evidence="4" id="KW-1185">Reference proteome</keyword>
<accession>A0A561WLS0</accession>
<dbReference type="PANTHER" id="PTHR35883">
    <property type="entry name" value="CYCLIC AMP-INDUCIBLE PROTEIN BP74-RELATED"/>
    <property type="match status" value="1"/>
</dbReference>
<protein>
    <recommendedName>
        <fullName evidence="2">BP74 N-terminal domain-containing protein</fullName>
    </recommendedName>
</protein>
<feature type="chain" id="PRO_5038338912" description="BP74 N-terminal domain-containing protein" evidence="1">
    <location>
        <begin position="23"/>
        <end position="146"/>
    </location>
</feature>
<dbReference type="Pfam" id="PF23621">
    <property type="entry name" value="BP74_N"/>
    <property type="match status" value="1"/>
</dbReference>
<evidence type="ECO:0000256" key="1">
    <source>
        <dbReference type="SAM" id="SignalP"/>
    </source>
</evidence>
<dbReference type="EMBL" id="VIWY01000002">
    <property type="protein sequence ID" value="TWG24805.1"/>
    <property type="molecule type" value="Genomic_DNA"/>
</dbReference>
<evidence type="ECO:0000313" key="4">
    <source>
        <dbReference type="Proteomes" id="UP000320239"/>
    </source>
</evidence>
<comment type="caution">
    <text evidence="3">The sequence shown here is derived from an EMBL/GenBank/DDBJ whole genome shotgun (WGS) entry which is preliminary data.</text>
</comment>
<dbReference type="Proteomes" id="UP000320239">
    <property type="component" value="Unassembled WGS sequence"/>
</dbReference>
<dbReference type="PANTHER" id="PTHR35883:SF1">
    <property type="entry name" value="CALMODULIN-BINDING PROTEIN CAM-BP15-RELATED"/>
    <property type="match status" value="1"/>
</dbReference>
<keyword evidence="1" id="KW-0732">Signal</keyword>
<dbReference type="InterPro" id="IPR056422">
    <property type="entry name" value="BP74_N"/>
</dbReference>
<reference evidence="3 4" key="1">
    <citation type="submission" date="2019-06" db="EMBL/GenBank/DDBJ databases">
        <title>Sequencing the genomes of 1000 actinobacteria strains.</title>
        <authorList>
            <person name="Klenk H.-P."/>
        </authorList>
    </citation>
    <scope>NUCLEOTIDE SEQUENCE [LARGE SCALE GENOMIC DNA]</scope>
    <source>
        <strain evidence="3 4">DSM 43866</strain>
    </source>
</reference>
<evidence type="ECO:0000259" key="2">
    <source>
        <dbReference type="Pfam" id="PF23621"/>
    </source>
</evidence>
<sequence>MRITTTTALSALALTAGLLATAVTPAAATSAAPLGGYVATFETPGDGETGGTEQFRVQLVERADIDKAFQVLYGRSNEHVNGRIVRTTSPYNPGYTWHLDPNDVTFAAISIELCDGLPSYVGQDWWTSERFCPWAGKVVKMERVRG</sequence>
<dbReference type="OrthoDB" id="1495671at2"/>
<feature type="domain" description="BP74 N-terminal" evidence="2">
    <location>
        <begin position="49"/>
        <end position="143"/>
    </location>
</feature>
<name>A0A561WLS0_ACTTI</name>
<organism evidence="3 4">
    <name type="scientific">Actinoplanes teichomyceticus</name>
    <dbReference type="NCBI Taxonomy" id="1867"/>
    <lineage>
        <taxon>Bacteria</taxon>
        <taxon>Bacillati</taxon>
        <taxon>Actinomycetota</taxon>
        <taxon>Actinomycetes</taxon>
        <taxon>Micromonosporales</taxon>
        <taxon>Micromonosporaceae</taxon>
        <taxon>Actinoplanes</taxon>
    </lineage>
</organism>
<gene>
    <name evidence="3" type="ORF">FHX34_1021368</name>
</gene>
<feature type="signal peptide" evidence="1">
    <location>
        <begin position="1"/>
        <end position="22"/>
    </location>
</feature>
<evidence type="ECO:0000313" key="3">
    <source>
        <dbReference type="EMBL" id="TWG24805.1"/>
    </source>
</evidence>
<dbReference type="RefSeq" id="WP_122977860.1">
    <property type="nucleotide sequence ID" value="NZ_BOMX01000133.1"/>
</dbReference>